<evidence type="ECO:0000259" key="1">
    <source>
        <dbReference type="PROSITE" id="PS50994"/>
    </source>
</evidence>
<dbReference type="PANTHER" id="PTHR35004:SF8">
    <property type="entry name" value="TRANSPOSASE RV3428C-RELATED"/>
    <property type="match status" value="1"/>
</dbReference>
<dbReference type="SUPFAM" id="SSF53098">
    <property type="entry name" value="Ribonuclease H-like"/>
    <property type="match status" value="1"/>
</dbReference>
<dbReference type="InterPro" id="IPR054353">
    <property type="entry name" value="IstA-like_C"/>
</dbReference>
<feature type="domain" description="Integrase catalytic" evidence="1">
    <location>
        <begin position="1"/>
        <end position="102"/>
    </location>
</feature>
<evidence type="ECO:0000313" key="3">
    <source>
        <dbReference type="Proteomes" id="UP001164459"/>
    </source>
</evidence>
<organism evidence="2 3">
    <name type="scientific">Nannocystis punicea</name>
    <dbReference type="NCBI Taxonomy" id="2995304"/>
    <lineage>
        <taxon>Bacteria</taxon>
        <taxon>Pseudomonadati</taxon>
        <taxon>Myxococcota</taxon>
        <taxon>Polyangia</taxon>
        <taxon>Nannocystales</taxon>
        <taxon>Nannocystaceae</taxon>
        <taxon>Nannocystis</taxon>
    </lineage>
</organism>
<dbReference type="InterPro" id="IPR001584">
    <property type="entry name" value="Integrase_cat-core"/>
</dbReference>
<dbReference type="Pfam" id="PF22483">
    <property type="entry name" value="Mu-transpos_C_2"/>
    <property type="match status" value="1"/>
</dbReference>
<evidence type="ECO:0000313" key="2">
    <source>
        <dbReference type="EMBL" id="WAS96584.1"/>
    </source>
</evidence>
<dbReference type="PANTHER" id="PTHR35004">
    <property type="entry name" value="TRANSPOSASE RV3428C-RELATED"/>
    <property type="match status" value="1"/>
</dbReference>
<proteinExistence type="predicted"/>
<protein>
    <submittedName>
        <fullName evidence="2">Integrase core domain-containing protein</fullName>
    </submittedName>
</protein>
<reference evidence="2" key="1">
    <citation type="submission" date="2022-11" db="EMBL/GenBank/DDBJ databases">
        <title>Minimal conservation of predation-associated metabolite biosynthetic gene clusters underscores biosynthetic potential of Myxococcota including descriptions for ten novel species: Archangium lansinium sp. nov., Myxococcus landrumus sp. nov., Nannocystis bai.</title>
        <authorList>
            <person name="Ahearne A."/>
            <person name="Stevens C."/>
            <person name="Dowd S."/>
        </authorList>
    </citation>
    <scope>NUCLEOTIDE SEQUENCE</scope>
    <source>
        <strain evidence="2">Fl3</strain>
    </source>
</reference>
<dbReference type="RefSeq" id="WP_269038951.1">
    <property type="nucleotide sequence ID" value="NZ_CP114040.1"/>
</dbReference>
<dbReference type="InterPro" id="IPR012337">
    <property type="entry name" value="RNaseH-like_sf"/>
</dbReference>
<dbReference type="EMBL" id="CP114040">
    <property type="protein sequence ID" value="WAS96584.1"/>
    <property type="molecule type" value="Genomic_DNA"/>
</dbReference>
<dbReference type="Proteomes" id="UP001164459">
    <property type="component" value="Chromosome"/>
</dbReference>
<gene>
    <name evidence="2" type="ORF">O0S08_10535</name>
</gene>
<dbReference type="PROSITE" id="PS50994">
    <property type="entry name" value="INTEGRASE"/>
    <property type="match status" value="1"/>
</dbReference>
<accession>A0ABY7HBD0</accession>
<name>A0ABY7HBD0_9BACT</name>
<sequence>MIRPSRRHGLAAVREPRLCEAFLEYAQARGFVIDVARVRRPQDKARVERAVRDVRDDCFGGERIRDLAAARERAERWCRDEYGVHRHSTTGRMPREHFLNVEVPVLLPAPEQPYDVPRWCTPKVARDHFVQVERALYSMPTRLIGRTLQARVDRSSVRFYDRSTLIRICRRLPPGGRSINPEDFPKEKRAYAMRDIEFLQKQADELGPNIGAYVRRLLSGPLPWTSMRTVHGVRGLAERHGVAVVDRCCGIAIAADMLSLKRLRAMVERDVKPQPIPLDRPTPPARFLRPAQIYALSANTKHGEPS</sequence>
<keyword evidence="3" id="KW-1185">Reference proteome</keyword>